<dbReference type="RefSeq" id="XP_045281654.1">
    <property type="nucleotide sequence ID" value="XM_045426436.1"/>
</dbReference>
<dbReference type="GeneID" id="69032186"/>
<evidence type="ECO:0000313" key="2">
    <source>
        <dbReference type="Proteomes" id="UP000002039"/>
    </source>
</evidence>
<organism evidence="1 2">
    <name type="scientific">Ajellomyces dermatitidis (strain ER-3 / ATCC MYA-2586)</name>
    <name type="common">Blastomyces dermatitidis</name>
    <dbReference type="NCBI Taxonomy" id="559297"/>
    <lineage>
        <taxon>Eukaryota</taxon>
        <taxon>Fungi</taxon>
        <taxon>Dikarya</taxon>
        <taxon>Ascomycota</taxon>
        <taxon>Pezizomycotina</taxon>
        <taxon>Eurotiomycetes</taxon>
        <taxon>Eurotiomycetidae</taxon>
        <taxon>Onygenales</taxon>
        <taxon>Ajellomycetaceae</taxon>
        <taxon>Blastomyces</taxon>
    </lineage>
</organism>
<keyword evidence="2" id="KW-1185">Reference proteome</keyword>
<dbReference type="EMBL" id="EQ999978">
    <property type="protein sequence ID" value="OAT01927.1"/>
    <property type="molecule type" value="Genomic_DNA"/>
</dbReference>
<reference evidence="2" key="1">
    <citation type="journal article" date="2015" name="PLoS Genet.">
        <title>The dynamic genome and transcriptome of the human fungal pathogen Blastomyces and close relative Emmonsia.</title>
        <authorList>
            <person name="Munoz J.F."/>
            <person name="Gauthier G.M."/>
            <person name="Desjardins C.A."/>
            <person name="Gallo J.E."/>
            <person name="Holder J."/>
            <person name="Sullivan T.D."/>
            <person name="Marty A.J."/>
            <person name="Carmen J.C."/>
            <person name="Chen Z."/>
            <person name="Ding L."/>
            <person name="Gujja S."/>
            <person name="Magrini V."/>
            <person name="Misas E."/>
            <person name="Mitreva M."/>
            <person name="Priest M."/>
            <person name="Saif S."/>
            <person name="Whiston E.A."/>
            <person name="Young S."/>
            <person name="Zeng Q."/>
            <person name="Goldman W.E."/>
            <person name="Mardis E.R."/>
            <person name="Taylor J.W."/>
            <person name="McEwen J.G."/>
            <person name="Clay O.K."/>
            <person name="Klein B.S."/>
            <person name="Cuomo C.A."/>
        </authorList>
    </citation>
    <scope>NUCLEOTIDE SEQUENCE [LARGE SCALE GENOMIC DNA]</scope>
    <source>
        <strain evidence="2">ER-3 / ATCC MYA-2586</strain>
    </source>
</reference>
<protein>
    <submittedName>
        <fullName evidence="1">Uncharacterized protein</fullName>
    </submittedName>
</protein>
<name>A0ABX2VXQ8_AJEDR</name>
<proteinExistence type="predicted"/>
<evidence type="ECO:0000313" key="1">
    <source>
        <dbReference type="EMBL" id="OAT01927.1"/>
    </source>
</evidence>
<dbReference type="Proteomes" id="UP000002039">
    <property type="component" value="Unassembled WGS sequence"/>
</dbReference>
<gene>
    <name evidence="1" type="ORF">BDCG_17294</name>
</gene>
<sequence>MAILFGAIFKGVEYLVDYGVLQGVIDVNPSLRKVLVTIFIGHLTERGIVGVLVRLDVDLDMIADLDASVNAGTNLGVMVGRGHDSVSSG</sequence>
<accession>A0ABX2VXQ8</accession>